<dbReference type="GO" id="GO:0061599">
    <property type="term" value="F:molybdopterin molybdotransferase activity"/>
    <property type="evidence" value="ECO:0007669"/>
    <property type="project" value="UniProtKB-EC"/>
</dbReference>
<organism evidence="4">
    <name type="scientific">uncultured marine thaumarchaeote KM3_74_C10</name>
    <dbReference type="NCBI Taxonomy" id="1456270"/>
    <lineage>
        <taxon>Archaea</taxon>
        <taxon>Nitrososphaerota</taxon>
        <taxon>environmental samples</taxon>
    </lineage>
</organism>
<keyword evidence="2" id="KW-0501">Molybdenum cofactor biosynthesis</keyword>
<comment type="pathway">
    <text evidence="1">Cofactor biosynthesis; molybdopterin biosynthesis.</text>
</comment>
<dbReference type="SUPFAM" id="SSF63867">
    <property type="entry name" value="MoeA C-terminal domain-like"/>
    <property type="match status" value="1"/>
</dbReference>
<dbReference type="AlphaFoldDB" id="A0A075HPW9"/>
<dbReference type="Gene3D" id="2.170.190.11">
    <property type="entry name" value="Molybdopterin biosynthesis moea protein, domain 3"/>
    <property type="match status" value="1"/>
</dbReference>
<keyword evidence="4" id="KW-0808">Transferase</keyword>
<dbReference type="GO" id="GO:0005737">
    <property type="term" value="C:cytoplasm"/>
    <property type="evidence" value="ECO:0007669"/>
    <property type="project" value="TreeGrafter"/>
</dbReference>
<dbReference type="InterPro" id="IPR001453">
    <property type="entry name" value="MoaB/Mog_dom"/>
</dbReference>
<dbReference type="Pfam" id="PF03453">
    <property type="entry name" value="MoeA_N"/>
    <property type="match status" value="1"/>
</dbReference>
<evidence type="ECO:0000259" key="3">
    <source>
        <dbReference type="SMART" id="SM00852"/>
    </source>
</evidence>
<dbReference type="SUPFAM" id="SSF53218">
    <property type="entry name" value="Molybdenum cofactor biosynthesis proteins"/>
    <property type="match status" value="1"/>
</dbReference>
<dbReference type="InterPro" id="IPR005111">
    <property type="entry name" value="MoeA_C_domain_IV"/>
</dbReference>
<protein>
    <submittedName>
        <fullName evidence="4">Molybdenum cofactor biosynthesis subunit (MoeA)</fullName>
        <ecNumber evidence="4">2.10.1.1</ecNumber>
    </submittedName>
</protein>
<name>A0A075HPW9_9ARCH</name>
<dbReference type="EC" id="2.10.1.1" evidence="4"/>
<dbReference type="InterPro" id="IPR036135">
    <property type="entry name" value="MoeA_linker/N_sf"/>
</dbReference>
<dbReference type="NCBIfam" id="NF045515">
    <property type="entry name" value="Glp_gephyrin"/>
    <property type="match status" value="1"/>
</dbReference>
<dbReference type="InterPro" id="IPR036688">
    <property type="entry name" value="MoeA_C_domain_IV_sf"/>
</dbReference>
<dbReference type="PANTHER" id="PTHR10192">
    <property type="entry name" value="MOLYBDOPTERIN BIOSYNTHESIS PROTEIN"/>
    <property type="match status" value="1"/>
</dbReference>
<dbReference type="NCBIfam" id="TIGR00177">
    <property type="entry name" value="molyb_syn"/>
    <property type="match status" value="1"/>
</dbReference>
<dbReference type="InterPro" id="IPR005110">
    <property type="entry name" value="MoeA_linker/N"/>
</dbReference>
<dbReference type="EMBL" id="KF901056">
    <property type="protein sequence ID" value="AIF16452.1"/>
    <property type="molecule type" value="Genomic_DNA"/>
</dbReference>
<dbReference type="Gene3D" id="2.40.340.10">
    <property type="entry name" value="MoeA, C-terminal, domain IV"/>
    <property type="match status" value="1"/>
</dbReference>
<dbReference type="InterPro" id="IPR036425">
    <property type="entry name" value="MoaB/Mog-like_dom_sf"/>
</dbReference>
<dbReference type="CDD" id="cd00887">
    <property type="entry name" value="MoeA"/>
    <property type="match status" value="1"/>
</dbReference>
<sequence>MSKIQISTRRSLTPVNDALRIFLYQFQKGSLGSETIQADNALGRVVSEDIIAPMNLPQQDRAAMDGYAIRSIDTSRASDTNPVTLEVVGSVAMGSVPNLVLSPGQAVKVATGALVPRSANAVLMLEFSKKVGRSKISTMRTIARGEHVARIGEDVVKGSTVLKRGLRLKPQDLGIIAALGQNEVRVFRRPIVACLSTGNEVVRPKRKLSPGEVYDINGPVIRAMAREIGCEPIDLGVVPDERKALREKLLIGLHAADVTLVSGGTSVGERDIVPEVVSSLGNPGVIIHGVKMRPGSPVGLACVNGKAIVLLSGYPVAAMMAFRVFVRPLLTYLQSSMQDPDPKVKARLLTGVRSNKGIKTFARVRVKKIQEGFVAELIQTSGAGMVSSMTEADGLLVIPEIEEGYRKGKEVEIILLRPLEQ</sequence>
<dbReference type="Gene3D" id="3.90.105.10">
    <property type="entry name" value="Molybdopterin biosynthesis moea protein, domain 2"/>
    <property type="match status" value="1"/>
</dbReference>
<proteinExistence type="predicted"/>
<dbReference type="SUPFAM" id="SSF63882">
    <property type="entry name" value="MoeA N-terminal region -like"/>
    <property type="match status" value="1"/>
</dbReference>
<accession>A0A075HPW9</accession>
<gene>
    <name evidence="4" type="primary">moeA</name>
</gene>
<dbReference type="Pfam" id="PF00994">
    <property type="entry name" value="MoCF_biosynth"/>
    <property type="match status" value="1"/>
</dbReference>
<dbReference type="GO" id="GO:0006777">
    <property type="term" value="P:Mo-molybdopterin cofactor biosynthetic process"/>
    <property type="evidence" value="ECO:0007669"/>
    <property type="project" value="UniProtKB-KW"/>
</dbReference>
<evidence type="ECO:0000256" key="2">
    <source>
        <dbReference type="ARBA" id="ARBA00023150"/>
    </source>
</evidence>
<dbReference type="UniPathway" id="UPA00344"/>
<dbReference type="Gene3D" id="3.40.980.10">
    <property type="entry name" value="MoaB/Mog-like domain"/>
    <property type="match status" value="1"/>
</dbReference>
<dbReference type="PANTHER" id="PTHR10192:SF19">
    <property type="entry name" value="MOLYBDOPTERIN BIOSYNTHESIS PROTEIN MJ0666-RELATED"/>
    <property type="match status" value="1"/>
</dbReference>
<dbReference type="InterPro" id="IPR038987">
    <property type="entry name" value="MoeA-like"/>
</dbReference>
<dbReference type="Pfam" id="PF03454">
    <property type="entry name" value="MoeA_C"/>
    <property type="match status" value="1"/>
</dbReference>
<evidence type="ECO:0000256" key="1">
    <source>
        <dbReference type="ARBA" id="ARBA00005046"/>
    </source>
</evidence>
<dbReference type="SMART" id="SM00852">
    <property type="entry name" value="MoCF_biosynth"/>
    <property type="match status" value="1"/>
</dbReference>
<reference evidence="4" key="1">
    <citation type="journal article" date="2014" name="Genome Biol. Evol.">
        <title>Pangenome evidence for extensive interdomain horizontal transfer affecting lineage core and shell genes in uncultured planktonic thaumarchaeota and euryarchaeota.</title>
        <authorList>
            <person name="Deschamps P."/>
            <person name="Zivanovic Y."/>
            <person name="Moreira D."/>
            <person name="Rodriguez-Valera F."/>
            <person name="Lopez-Garcia P."/>
        </authorList>
    </citation>
    <scope>NUCLEOTIDE SEQUENCE</scope>
</reference>
<feature type="domain" description="MoaB/Mog" evidence="3">
    <location>
        <begin position="193"/>
        <end position="332"/>
    </location>
</feature>
<evidence type="ECO:0000313" key="4">
    <source>
        <dbReference type="EMBL" id="AIF16452.1"/>
    </source>
</evidence>